<name>A0A843YTA1_9BURK</name>
<keyword evidence="1" id="KW-1133">Transmembrane helix</keyword>
<dbReference type="OrthoDB" id="9814807at2"/>
<feature type="transmembrane region" description="Helical" evidence="1">
    <location>
        <begin position="254"/>
        <end position="274"/>
    </location>
</feature>
<feature type="transmembrane region" description="Helical" evidence="1">
    <location>
        <begin position="133"/>
        <end position="164"/>
    </location>
</feature>
<keyword evidence="4" id="KW-1185">Reference proteome</keyword>
<comment type="caution">
    <text evidence="3">The sequence shown here is derived from an EMBL/GenBank/DDBJ whole genome shotgun (WGS) entry which is preliminary data.</text>
</comment>
<dbReference type="EMBL" id="WINI01000009">
    <property type="protein sequence ID" value="MQR02430.1"/>
    <property type="molecule type" value="Genomic_DNA"/>
</dbReference>
<dbReference type="Proteomes" id="UP000451565">
    <property type="component" value="Unassembled WGS sequence"/>
</dbReference>
<dbReference type="PANTHER" id="PTHR23028">
    <property type="entry name" value="ACETYLTRANSFERASE"/>
    <property type="match status" value="1"/>
</dbReference>
<organism evidence="3 4">
    <name type="scientific">Glaciimonas soli</name>
    <dbReference type="NCBI Taxonomy" id="2590999"/>
    <lineage>
        <taxon>Bacteria</taxon>
        <taxon>Pseudomonadati</taxon>
        <taxon>Pseudomonadota</taxon>
        <taxon>Betaproteobacteria</taxon>
        <taxon>Burkholderiales</taxon>
        <taxon>Oxalobacteraceae</taxon>
        <taxon>Glaciimonas</taxon>
    </lineage>
</organism>
<dbReference type="GO" id="GO:0000271">
    <property type="term" value="P:polysaccharide biosynthetic process"/>
    <property type="evidence" value="ECO:0007669"/>
    <property type="project" value="TreeGrafter"/>
</dbReference>
<dbReference type="AlphaFoldDB" id="A0A843YTA1"/>
<dbReference type="RefSeq" id="WP_153236059.1">
    <property type="nucleotide sequence ID" value="NZ_WINI01000009.1"/>
</dbReference>
<dbReference type="GO" id="GO:0016020">
    <property type="term" value="C:membrane"/>
    <property type="evidence" value="ECO:0007669"/>
    <property type="project" value="TreeGrafter"/>
</dbReference>
<evidence type="ECO:0000259" key="2">
    <source>
        <dbReference type="Pfam" id="PF01757"/>
    </source>
</evidence>
<keyword evidence="1" id="KW-0472">Membrane</keyword>
<dbReference type="PANTHER" id="PTHR23028:SF53">
    <property type="entry name" value="ACYL_TRANSF_3 DOMAIN-CONTAINING PROTEIN"/>
    <property type="match status" value="1"/>
</dbReference>
<keyword evidence="3" id="KW-0808">Transferase</keyword>
<dbReference type="GO" id="GO:0016747">
    <property type="term" value="F:acyltransferase activity, transferring groups other than amino-acyl groups"/>
    <property type="evidence" value="ECO:0007669"/>
    <property type="project" value="InterPro"/>
</dbReference>
<accession>A0A843YTA1</accession>
<dbReference type="InterPro" id="IPR002656">
    <property type="entry name" value="Acyl_transf_3_dom"/>
</dbReference>
<protein>
    <submittedName>
        <fullName evidence="3">Acyltransferase family protein</fullName>
    </submittedName>
</protein>
<feature type="transmembrane region" description="Helical" evidence="1">
    <location>
        <begin position="280"/>
        <end position="300"/>
    </location>
</feature>
<proteinExistence type="predicted"/>
<evidence type="ECO:0000313" key="3">
    <source>
        <dbReference type="EMBL" id="MQR02430.1"/>
    </source>
</evidence>
<reference evidence="3 4" key="1">
    <citation type="submission" date="2019-10" db="EMBL/GenBank/DDBJ databases">
        <title>Glaciimonas soli sp. nov., a psychrophilic bacterium isolated from the forest soil of a high elevation mountain in Taiwan.</title>
        <authorList>
            <person name="Wang L.-T."/>
            <person name="Shieh W.Y."/>
        </authorList>
    </citation>
    <scope>NUCLEOTIDE SEQUENCE [LARGE SCALE GENOMIC DNA]</scope>
    <source>
        <strain evidence="3 4">GS1</strain>
    </source>
</reference>
<keyword evidence="3" id="KW-0012">Acyltransferase</keyword>
<dbReference type="Pfam" id="PF01757">
    <property type="entry name" value="Acyl_transf_3"/>
    <property type="match status" value="1"/>
</dbReference>
<dbReference type="InterPro" id="IPR050879">
    <property type="entry name" value="Acyltransferase_3"/>
</dbReference>
<evidence type="ECO:0000256" key="1">
    <source>
        <dbReference type="SAM" id="Phobius"/>
    </source>
</evidence>
<feature type="transmembrane region" description="Helical" evidence="1">
    <location>
        <begin position="170"/>
        <end position="189"/>
    </location>
</feature>
<feature type="domain" description="Acyltransferase 3" evidence="2">
    <location>
        <begin position="5"/>
        <end position="295"/>
    </location>
</feature>
<keyword evidence="1" id="KW-0812">Transmembrane</keyword>
<feature type="transmembrane region" description="Helical" evidence="1">
    <location>
        <begin position="223"/>
        <end position="242"/>
    </location>
</feature>
<feature type="transmembrane region" description="Helical" evidence="1">
    <location>
        <begin position="196"/>
        <end position="217"/>
    </location>
</feature>
<sequence length="336" mass="37854">MGIYRLLLAIAVLLSHLGITIYGHNIGVFAVISFFILSGYVMTALVDRHYMEFSRVGRFYQDRAMRLFPQFLFYFFLTLLLIGLAHPSSFFIGDVTLPKILLNVTMLPLNFFQYFINCQIIPQAWSLGLESQFYLVIPLVIICKARGPVLVASLAFFLLAYLGILNADTWGYRMLPGTLFMFILGSYIYRTPSRAALYAIYLVICAMLIGLVIHPAWQLPFTFEVLAGLVFGVPVVWGLSKLSFGRLEELAGNLSYGVFLNHFLLIWLFQSIGISGDSWWYVYALIASSIALAGISYQLVERPVIRLRHVLRKRGARSIGAVSDLSSRDEPISSIS</sequence>
<evidence type="ECO:0000313" key="4">
    <source>
        <dbReference type="Proteomes" id="UP000451565"/>
    </source>
</evidence>
<feature type="transmembrane region" description="Helical" evidence="1">
    <location>
        <begin position="28"/>
        <end position="46"/>
    </location>
</feature>
<gene>
    <name evidence="3" type="ORF">GEV47_17270</name>
</gene>
<feature type="transmembrane region" description="Helical" evidence="1">
    <location>
        <begin position="67"/>
        <end position="88"/>
    </location>
</feature>